<keyword evidence="7 8" id="KW-0472">Membrane</keyword>
<dbReference type="GO" id="GO:0005886">
    <property type="term" value="C:plasma membrane"/>
    <property type="evidence" value="ECO:0007669"/>
    <property type="project" value="UniProtKB-SubCell"/>
</dbReference>
<evidence type="ECO:0000256" key="1">
    <source>
        <dbReference type="ARBA" id="ARBA00004651"/>
    </source>
</evidence>
<dbReference type="InterPro" id="IPR002781">
    <property type="entry name" value="TM_pro_TauE-like"/>
</dbReference>
<feature type="transmembrane region" description="Helical" evidence="8">
    <location>
        <begin position="159"/>
        <end position="178"/>
    </location>
</feature>
<evidence type="ECO:0000256" key="8">
    <source>
        <dbReference type="RuleBase" id="RU363041"/>
    </source>
</evidence>
<feature type="transmembrane region" description="Helical" evidence="8">
    <location>
        <begin position="234"/>
        <end position="259"/>
    </location>
</feature>
<keyword evidence="4 8" id="KW-1003">Cell membrane</keyword>
<dbReference type="PANTHER" id="PTHR30269:SF0">
    <property type="entry name" value="MEMBRANE TRANSPORTER PROTEIN YFCA-RELATED"/>
    <property type="match status" value="1"/>
</dbReference>
<organism evidence="9 10">
    <name type="scientific">Nocardioides luti</name>
    <dbReference type="NCBI Taxonomy" id="2761101"/>
    <lineage>
        <taxon>Bacteria</taxon>
        <taxon>Bacillati</taxon>
        <taxon>Actinomycetota</taxon>
        <taxon>Actinomycetes</taxon>
        <taxon>Propionibacteriales</taxon>
        <taxon>Nocardioidaceae</taxon>
        <taxon>Nocardioides</taxon>
    </lineage>
</organism>
<dbReference type="Proteomes" id="UP000523955">
    <property type="component" value="Unassembled WGS sequence"/>
</dbReference>
<evidence type="ECO:0000256" key="6">
    <source>
        <dbReference type="ARBA" id="ARBA00022989"/>
    </source>
</evidence>
<dbReference type="AlphaFoldDB" id="A0A7X0REW5"/>
<dbReference type="InterPro" id="IPR052017">
    <property type="entry name" value="TSUP"/>
</dbReference>
<evidence type="ECO:0000256" key="2">
    <source>
        <dbReference type="ARBA" id="ARBA00009142"/>
    </source>
</evidence>
<dbReference type="RefSeq" id="WP_185252232.1">
    <property type="nucleotide sequence ID" value="NZ_JACKXE010000001.1"/>
</dbReference>
<keyword evidence="3" id="KW-0813">Transport</keyword>
<evidence type="ECO:0000256" key="4">
    <source>
        <dbReference type="ARBA" id="ARBA00022475"/>
    </source>
</evidence>
<sequence length="260" mass="26557">MADPSTTVLALLALAGLAAGFVDAVVGGGGLIQLPALLLGLPNAAPVQILATNKLGSICGTSISSVTYYRRVRPDPRTFLPLMLLAFAGSAAGAVVASHLPREAFDPIVLVVLVVVGAYVLLKPSLGGATALRFAGHHHTLAAMGTGLVIGFYDGALGPGTGSFFVFTLVGLLGYNFLEASAKARLANWATNFAALCVFVPHGAVLWKVGLVMGVANLVGGYVGARTAVARGSAFVRVFFILVVSAFIVRIGGEVLGLWG</sequence>
<feature type="transmembrane region" description="Helical" evidence="8">
    <location>
        <begin position="190"/>
        <end position="214"/>
    </location>
</feature>
<feature type="transmembrane region" description="Helical" evidence="8">
    <location>
        <begin position="48"/>
        <end position="67"/>
    </location>
</feature>
<comment type="subcellular location">
    <subcellularLocation>
        <location evidence="1 8">Cell membrane</location>
        <topology evidence="1 8">Multi-pass membrane protein</topology>
    </subcellularLocation>
</comment>
<evidence type="ECO:0000256" key="5">
    <source>
        <dbReference type="ARBA" id="ARBA00022692"/>
    </source>
</evidence>
<evidence type="ECO:0000256" key="7">
    <source>
        <dbReference type="ARBA" id="ARBA00023136"/>
    </source>
</evidence>
<dbReference type="EMBL" id="JACKXE010000001">
    <property type="protein sequence ID" value="MBB6627024.1"/>
    <property type="molecule type" value="Genomic_DNA"/>
</dbReference>
<keyword evidence="5 8" id="KW-0812">Transmembrane</keyword>
<keyword evidence="6 8" id="KW-1133">Transmembrane helix</keyword>
<proteinExistence type="inferred from homology"/>
<feature type="transmembrane region" description="Helical" evidence="8">
    <location>
        <begin position="104"/>
        <end position="122"/>
    </location>
</feature>
<evidence type="ECO:0000256" key="3">
    <source>
        <dbReference type="ARBA" id="ARBA00022448"/>
    </source>
</evidence>
<comment type="similarity">
    <text evidence="2 8">Belongs to the 4-toluene sulfonate uptake permease (TSUP) (TC 2.A.102) family.</text>
</comment>
<feature type="transmembrane region" description="Helical" evidence="8">
    <location>
        <begin position="79"/>
        <end position="98"/>
    </location>
</feature>
<dbReference type="PANTHER" id="PTHR30269">
    <property type="entry name" value="TRANSMEMBRANE PROTEIN YFCA"/>
    <property type="match status" value="1"/>
</dbReference>
<gene>
    <name evidence="9" type="ORF">H5V45_06780</name>
</gene>
<evidence type="ECO:0000313" key="9">
    <source>
        <dbReference type="EMBL" id="MBB6627024.1"/>
    </source>
</evidence>
<reference evidence="9 10" key="1">
    <citation type="submission" date="2020-08" db="EMBL/GenBank/DDBJ databases">
        <authorList>
            <person name="Seo M.-J."/>
        </authorList>
    </citation>
    <scope>NUCLEOTIDE SEQUENCE [LARGE SCALE GENOMIC DNA]</scope>
    <source>
        <strain evidence="9 10">KIGAM211</strain>
    </source>
</reference>
<name>A0A7X0REW5_9ACTN</name>
<protein>
    <recommendedName>
        <fullName evidence="8">Probable membrane transporter protein</fullName>
    </recommendedName>
</protein>
<dbReference type="Pfam" id="PF01925">
    <property type="entry name" value="TauE"/>
    <property type="match status" value="1"/>
</dbReference>
<keyword evidence="10" id="KW-1185">Reference proteome</keyword>
<accession>A0A7X0REW5</accession>
<evidence type="ECO:0000313" key="10">
    <source>
        <dbReference type="Proteomes" id="UP000523955"/>
    </source>
</evidence>
<comment type="caution">
    <text evidence="9">The sequence shown here is derived from an EMBL/GenBank/DDBJ whole genome shotgun (WGS) entry which is preliminary data.</text>
</comment>